<dbReference type="AlphaFoldDB" id="A0A0P1G7B2"/>
<gene>
    <name evidence="2" type="ORF">TG4357_03063</name>
</gene>
<keyword evidence="1" id="KW-0732">Signal</keyword>
<dbReference type="OrthoDB" id="7875306at2"/>
<organism evidence="2 3">
    <name type="scientific">Thalassovita gelatinovora</name>
    <name type="common">Thalassobius gelatinovorus</name>
    <dbReference type="NCBI Taxonomy" id="53501"/>
    <lineage>
        <taxon>Bacteria</taxon>
        <taxon>Pseudomonadati</taxon>
        <taxon>Pseudomonadota</taxon>
        <taxon>Alphaproteobacteria</taxon>
        <taxon>Rhodobacterales</taxon>
        <taxon>Roseobacteraceae</taxon>
        <taxon>Thalassovita</taxon>
    </lineage>
</organism>
<evidence type="ECO:0000256" key="1">
    <source>
        <dbReference type="SAM" id="SignalP"/>
    </source>
</evidence>
<feature type="chain" id="PRO_5006063142" evidence="1">
    <location>
        <begin position="30"/>
        <end position="98"/>
    </location>
</feature>
<name>A0A0P1G7B2_THAGE</name>
<accession>A0A0P1G7B2</accession>
<feature type="signal peptide" evidence="1">
    <location>
        <begin position="1"/>
        <end position="29"/>
    </location>
</feature>
<dbReference type="STRING" id="53501.SAMN04488043_101197"/>
<dbReference type="RefSeq" id="WP_058263755.1">
    <property type="nucleotide sequence ID" value="NZ_CP051181.1"/>
</dbReference>
<evidence type="ECO:0000313" key="2">
    <source>
        <dbReference type="EMBL" id="CUH67532.1"/>
    </source>
</evidence>
<keyword evidence="3" id="KW-1185">Reference proteome</keyword>
<protein>
    <submittedName>
        <fullName evidence="2">Uncharacterized protein</fullName>
    </submittedName>
</protein>
<sequence>MVKTAFLRKFSVIAVAAAGVIILAEAAQADGTVVPKQPTLKHAKSEAGAGKTHFDWLAKSGANDANASRKTVRQASLGRGSWICSAAGFGKKSRCYHR</sequence>
<proteinExistence type="predicted"/>
<dbReference type="Proteomes" id="UP000051587">
    <property type="component" value="Unassembled WGS sequence"/>
</dbReference>
<reference evidence="2 3" key="1">
    <citation type="submission" date="2015-09" db="EMBL/GenBank/DDBJ databases">
        <authorList>
            <consortium name="Swine Surveillance"/>
        </authorList>
    </citation>
    <scope>NUCLEOTIDE SEQUENCE [LARGE SCALE GENOMIC DNA]</scope>
    <source>
        <strain evidence="2 3">CECT 4357</strain>
    </source>
</reference>
<evidence type="ECO:0000313" key="3">
    <source>
        <dbReference type="Proteomes" id="UP000051587"/>
    </source>
</evidence>
<dbReference type="EMBL" id="CYSA01000026">
    <property type="protein sequence ID" value="CUH67532.1"/>
    <property type="molecule type" value="Genomic_DNA"/>
</dbReference>